<dbReference type="CDD" id="cd02947">
    <property type="entry name" value="TRX_family"/>
    <property type="match status" value="1"/>
</dbReference>
<keyword evidence="5" id="KW-1185">Reference proteome</keyword>
<dbReference type="InterPro" id="IPR017937">
    <property type="entry name" value="Thioredoxin_CS"/>
</dbReference>
<dbReference type="Proteomes" id="UP000178129">
    <property type="component" value="Unassembled WGS sequence"/>
</dbReference>
<comment type="similarity">
    <text evidence="1">Belongs to the thioredoxin family.</text>
</comment>
<proteinExistence type="inferred from homology"/>
<reference evidence="5" key="1">
    <citation type="submission" date="2016-03" db="EMBL/GenBank/DDBJ databases">
        <authorList>
            <person name="Ploux O."/>
        </authorList>
    </citation>
    <scope>NUCLEOTIDE SEQUENCE [LARGE SCALE GENOMIC DNA]</scope>
    <source>
        <strain evidence="5">UK7</strain>
    </source>
</reference>
<feature type="domain" description="Thioredoxin" evidence="3">
    <location>
        <begin position="1"/>
        <end position="109"/>
    </location>
</feature>
<dbReference type="EMBL" id="FJUW01000023">
    <property type="protein sequence ID" value="CZT01826.1"/>
    <property type="molecule type" value="Genomic_DNA"/>
</dbReference>
<name>A0A1E1KUP3_9HELO</name>
<evidence type="ECO:0000256" key="1">
    <source>
        <dbReference type="ARBA" id="ARBA00008987"/>
    </source>
</evidence>
<evidence type="ECO:0000259" key="3">
    <source>
        <dbReference type="PROSITE" id="PS51352"/>
    </source>
</evidence>
<dbReference type="Gene3D" id="3.40.30.10">
    <property type="entry name" value="Glutaredoxin"/>
    <property type="match status" value="1"/>
</dbReference>
<dbReference type="Pfam" id="PF00085">
    <property type="entry name" value="Thioredoxin"/>
    <property type="match status" value="1"/>
</dbReference>
<dbReference type="InParanoid" id="A0A1E1KUP3"/>
<dbReference type="PANTHER" id="PTHR46115">
    <property type="entry name" value="THIOREDOXIN-LIKE PROTEIN 1"/>
    <property type="match status" value="1"/>
</dbReference>
<dbReference type="InterPro" id="IPR013766">
    <property type="entry name" value="Thioredoxin_domain"/>
</dbReference>
<dbReference type="SUPFAM" id="SSF52833">
    <property type="entry name" value="Thioredoxin-like"/>
    <property type="match status" value="1"/>
</dbReference>
<dbReference type="PROSITE" id="PS51352">
    <property type="entry name" value="THIOREDOXIN_2"/>
    <property type="match status" value="1"/>
</dbReference>
<evidence type="ECO:0000256" key="2">
    <source>
        <dbReference type="ARBA" id="ARBA00023157"/>
    </source>
</evidence>
<keyword evidence="2" id="KW-1015">Disulfide bond</keyword>
<dbReference type="InterPro" id="IPR036249">
    <property type="entry name" value="Thioredoxin-like_sf"/>
</dbReference>
<comment type="caution">
    <text evidence="4">The sequence shown here is derived from an EMBL/GenBank/DDBJ whole genome shotgun (WGS) entry which is preliminary data.</text>
</comment>
<dbReference type="AlphaFoldDB" id="A0A1E1KUP3"/>
<sequence length="216" mass="22777">MPSSISIGSSAEFSKLLGSSTIVIADFYADWCGPCKTIAPTYESLAAKYSKPNKITFAKVNVDNQQEIAQKYGVRAMPTFMIFKSGSTINTIRGADVRGLTTAIEAAVKMAGTAATSYSSAGRTLGGPTGSSRTSLSRGFNFKGIVDAIIGFLGLYFISLFSFDAYVAAENSPFNIHRPAQAQVKMANGRNVEKRTGAATQTGKKLGTIAGLADID</sequence>
<organism evidence="4 5">
    <name type="scientific">Rhynchosporium graminicola</name>
    <dbReference type="NCBI Taxonomy" id="2792576"/>
    <lineage>
        <taxon>Eukaryota</taxon>
        <taxon>Fungi</taxon>
        <taxon>Dikarya</taxon>
        <taxon>Ascomycota</taxon>
        <taxon>Pezizomycotina</taxon>
        <taxon>Leotiomycetes</taxon>
        <taxon>Helotiales</taxon>
        <taxon>Ploettnerulaceae</taxon>
        <taxon>Rhynchosporium</taxon>
    </lineage>
</organism>
<evidence type="ECO:0000313" key="4">
    <source>
        <dbReference type="EMBL" id="CZT01826.1"/>
    </source>
</evidence>
<evidence type="ECO:0000313" key="5">
    <source>
        <dbReference type="Proteomes" id="UP000178129"/>
    </source>
</evidence>
<dbReference type="STRING" id="914237.A0A1E1KUP3"/>
<accession>A0A1E1KUP3</accession>
<gene>
    <name evidence="4" type="ORF">RCO7_03588</name>
</gene>
<dbReference type="PROSITE" id="PS00194">
    <property type="entry name" value="THIOREDOXIN_1"/>
    <property type="match status" value="1"/>
</dbReference>
<dbReference type="PRINTS" id="PR00421">
    <property type="entry name" value="THIOREDOXIN"/>
</dbReference>
<protein>
    <submittedName>
        <fullName evidence="4">Probable thioredoxin</fullName>
    </submittedName>
</protein>